<dbReference type="RefSeq" id="WP_083343688.1">
    <property type="nucleotide sequence ID" value="NZ_LT629690.1"/>
</dbReference>
<dbReference type="Proteomes" id="UP000182427">
    <property type="component" value="Chromosome I"/>
</dbReference>
<dbReference type="OrthoDB" id="9869912at2"/>
<sequence length="68" mass="7475">MLLRVGQMAVAVLGMALILHFGITRDPGWGETSMMHPVIWTIHWPALGAGIFCLLVTFVLMALLGRNE</sequence>
<name>A0A1G7FQX7_9BACT</name>
<feature type="transmembrane region" description="Helical" evidence="1">
    <location>
        <begin position="5"/>
        <end position="23"/>
    </location>
</feature>
<feature type="transmembrane region" description="Helical" evidence="1">
    <location>
        <begin position="43"/>
        <end position="64"/>
    </location>
</feature>
<dbReference type="AlphaFoldDB" id="A0A1G7FQX7"/>
<organism evidence="2 3">
    <name type="scientific">Terriglobus roseus</name>
    <dbReference type="NCBI Taxonomy" id="392734"/>
    <lineage>
        <taxon>Bacteria</taxon>
        <taxon>Pseudomonadati</taxon>
        <taxon>Acidobacteriota</taxon>
        <taxon>Terriglobia</taxon>
        <taxon>Terriglobales</taxon>
        <taxon>Acidobacteriaceae</taxon>
        <taxon>Terriglobus</taxon>
    </lineage>
</organism>
<evidence type="ECO:0000256" key="1">
    <source>
        <dbReference type="SAM" id="Phobius"/>
    </source>
</evidence>
<keyword evidence="1" id="KW-1133">Transmembrane helix</keyword>
<reference evidence="2 3" key="1">
    <citation type="submission" date="2016-10" db="EMBL/GenBank/DDBJ databases">
        <authorList>
            <person name="de Groot N.N."/>
        </authorList>
    </citation>
    <scope>NUCLEOTIDE SEQUENCE [LARGE SCALE GENOMIC DNA]</scope>
    <source>
        <strain evidence="2 3">GAS232</strain>
    </source>
</reference>
<keyword evidence="3" id="KW-1185">Reference proteome</keyword>
<accession>A0A1G7FQX7</accession>
<evidence type="ECO:0000313" key="2">
    <source>
        <dbReference type="EMBL" id="SDE78264.1"/>
    </source>
</evidence>
<protein>
    <submittedName>
        <fullName evidence="2">Uncharacterized protein</fullName>
    </submittedName>
</protein>
<dbReference type="EMBL" id="LT629690">
    <property type="protein sequence ID" value="SDE78264.1"/>
    <property type="molecule type" value="Genomic_DNA"/>
</dbReference>
<evidence type="ECO:0000313" key="3">
    <source>
        <dbReference type="Proteomes" id="UP000182427"/>
    </source>
</evidence>
<keyword evidence="1" id="KW-0812">Transmembrane</keyword>
<keyword evidence="1" id="KW-0472">Membrane</keyword>
<gene>
    <name evidence="2" type="ORF">SAMN05444167_0422</name>
</gene>
<proteinExistence type="predicted"/>